<keyword evidence="1" id="KW-0808">Transferase</keyword>
<sequence length="388" mass="44010">MTYTPCIICSNTDVHLFDGYSELYRVTSDCKPWKRSGLLGICKNCGTVQKRNDQVWREEVGEIYKNYSIYHQGNGSEQVVFQNGSSLSRSRSLQIISKLKEYGFLSNIGKLLDIGCGNGGFLRSFQEIFPNWVNSGYEINEKYKEDVLNISNVVNFYSSDFSVIKEKYDVITLIHVLEHLSEPLEYLNKVKDLLLPDGILLIEVPNFRENPFDLMIADHIVHYSLDALNLIVNKLGGEIVYQSENLIPREITICISFSNLLKEKAKSEKVPPEVVDSNLVITNEYIYNLEKFANTIVAESKTGTSLGIFGTSIAGTWVLSALGGEAISYFVDEDVNRIGRRIFDIPILSPEDVSTDSILIFPFKKEIASSIFHRLFLNKKINYLSLEF</sequence>
<dbReference type="Proteomes" id="UP000234460">
    <property type="component" value="Chromosome LMANV2"/>
</dbReference>
<dbReference type="GO" id="GO:0032259">
    <property type="term" value="P:methylation"/>
    <property type="evidence" value="ECO:0007669"/>
    <property type="project" value="UniProtKB-KW"/>
</dbReference>
<protein>
    <submittedName>
        <fullName evidence="1">Methyltransferase domain protein</fullName>
    </submittedName>
</protein>
<proteinExistence type="predicted"/>
<evidence type="ECO:0000313" key="2">
    <source>
        <dbReference type="Proteomes" id="UP000234460"/>
    </source>
</evidence>
<name>A0AAQ1P3X2_LEPIR</name>
<organism evidence="1 2">
    <name type="scientific">Leptospira interrogans serovar Manilae</name>
    <dbReference type="NCBI Taxonomy" id="214675"/>
    <lineage>
        <taxon>Bacteria</taxon>
        <taxon>Pseudomonadati</taxon>
        <taxon>Spirochaetota</taxon>
        <taxon>Spirochaetia</taxon>
        <taxon>Leptospirales</taxon>
        <taxon>Leptospiraceae</taxon>
        <taxon>Leptospira</taxon>
    </lineage>
</organism>
<comment type="caution">
    <text evidence="1">The sequence shown here is derived from an EMBL/GenBank/DDBJ whole genome shotgun (WGS) entry which is preliminary data.</text>
</comment>
<dbReference type="EMBL" id="OEJX01000063">
    <property type="protein sequence ID" value="SOR63319.1"/>
    <property type="molecule type" value="Genomic_DNA"/>
</dbReference>
<dbReference type="CDD" id="cd02440">
    <property type="entry name" value="AdoMet_MTases"/>
    <property type="match status" value="1"/>
</dbReference>
<reference evidence="1 2" key="1">
    <citation type="submission" date="2017-11" db="EMBL/GenBank/DDBJ databases">
        <authorList>
            <person name="Lechat P."/>
        </authorList>
    </citation>
    <scope>NUCLEOTIDE SEQUENCE [LARGE SCALE GENOMIC DNA]</scope>
    <source>
        <strain evidence="1">L495</strain>
    </source>
</reference>
<evidence type="ECO:0000313" key="1">
    <source>
        <dbReference type="EMBL" id="SOR63319.1"/>
    </source>
</evidence>
<dbReference type="SUPFAM" id="SSF53335">
    <property type="entry name" value="S-adenosyl-L-methionine-dependent methyltransferases"/>
    <property type="match status" value="1"/>
</dbReference>
<dbReference type="GO" id="GO:0008168">
    <property type="term" value="F:methyltransferase activity"/>
    <property type="evidence" value="ECO:0007669"/>
    <property type="project" value="UniProtKB-KW"/>
</dbReference>
<dbReference type="InterPro" id="IPR029063">
    <property type="entry name" value="SAM-dependent_MTases_sf"/>
</dbReference>
<dbReference type="AlphaFoldDB" id="A0AAQ1P3X2"/>
<dbReference type="PANTHER" id="PTHR43861:SF6">
    <property type="entry name" value="METHYLTRANSFERASE TYPE 11"/>
    <property type="match status" value="1"/>
</dbReference>
<dbReference type="Gene3D" id="3.40.50.150">
    <property type="entry name" value="Vaccinia Virus protein VP39"/>
    <property type="match status" value="1"/>
</dbReference>
<accession>A0AAQ1P3X2</accession>
<dbReference type="PANTHER" id="PTHR43861">
    <property type="entry name" value="TRANS-ACONITATE 2-METHYLTRANSFERASE-RELATED"/>
    <property type="match status" value="1"/>
</dbReference>
<gene>
    <name evidence="1" type="ORF">LMANV2_660081</name>
</gene>
<dbReference type="Pfam" id="PF13489">
    <property type="entry name" value="Methyltransf_23"/>
    <property type="match status" value="1"/>
</dbReference>
<dbReference type="RefSeq" id="WP_232422862.1">
    <property type="nucleotide sequence ID" value="NZ_CP011934.1"/>
</dbReference>
<keyword evidence="1" id="KW-0489">Methyltransferase</keyword>